<evidence type="ECO:0000256" key="1">
    <source>
        <dbReference type="SAM" id="SignalP"/>
    </source>
</evidence>
<feature type="chain" id="PRO_5046480153" description="Aspartyl protease" evidence="1">
    <location>
        <begin position="19"/>
        <end position="383"/>
    </location>
</feature>
<sequence>MKKLITLALLVQAFVAQAQSSTPIIKAKVKESAYVIEGNDEKRRWLLNPKVRPQRFTLSKSPKAKWVKFITDSDSIKRQLKPNEKLEFRVVIAEKDTCFISIDSPPIKNYANLKPVQHDTIPFVLTDYNNIKFKAVLNERDTLNLKFDSGTTGLLLTHDAIKNKTHNLNVEKEENHLQIGNLSWDNLEVYPVALSGQGTDGRFGWDLFDGKVVEIDYDKNLMIVHSRAPKIGKGYSKFPIEYTRTLFCITGELQIQDKKFKNRFLFDNGYQRTIMLDTLLMHEQNYPKNLEVIKKVVMRNGQGKEIPVYTVNNERLNLGDMVLRDIPVQLLATANPARFKTHIMGNEVLKRFNTILDFQNNFVYLKPNSLFNMPYTEAKQKNG</sequence>
<feature type="signal peptide" evidence="1">
    <location>
        <begin position="1"/>
        <end position="18"/>
    </location>
</feature>
<accession>A0ABW5JE05</accession>
<keyword evidence="3" id="KW-1185">Reference proteome</keyword>
<proteinExistence type="predicted"/>
<evidence type="ECO:0008006" key="4">
    <source>
        <dbReference type="Google" id="ProtNLM"/>
    </source>
</evidence>
<comment type="caution">
    <text evidence="2">The sequence shown here is derived from an EMBL/GenBank/DDBJ whole genome shotgun (WGS) entry which is preliminary data.</text>
</comment>
<dbReference type="Proteomes" id="UP001597510">
    <property type="component" value="Unassembled WGS sequence"/>
</dbReference>
<evidence type="ECO:0000313" key="3">
    <source>
        <dbReference type="Proteomes" id="UP001597510"/>
    </source>
</evidence>
<protein>
    <recommendedName>
        <fullName evidence="4">Aspartyl protease</fullName>
    </recommendedName>
</protein>
<gene>
    <name evidence="2" type="ORF">ACFSR2_19020</name>
</gene>
<dbReference type="Gene3D" id="2.40.70.10">
    <property type="entry name" value="Acid Proteases"/>
    <property type="match status" value="1"/>
</dbReference>
<dbReference type="EMBL" id="JBHULC010000027">
    <property type="protein sequence ID" value="MFD2522996.1"/>
    <property type="molecule type" value="Genomic_DNA"/>
</dbReference>
<reference evidence="3" key="1">
    <citation type="journal article" date="2019" name="Int. J. Syst. Evol. Microbiol.">
        <title>The Global Catalogue of Microorganisms (GCM) 10K type strain sequencing project: providing services to taxonomists for standard genome sequencing and annotation.</title>
        <authorList>
            <consortium name="The Broad Institute Genomics Platform"/>
            <consortium name="The Broad Institute Genome Sequencing Center for Infectious Disease"/>
            <person name="Wu L."/>
            <person name="Ma J."/>
        </authorList>
    </citation>
    <scope>NUCLEOTIDE SEQUENCE [LARGE SCALE GENOMIC DNA]</scope>
    <source>
        <strain evidence="3">KCTC 52344</strain>
    </source>
</reference>
<evidence type="ECO:0000313" key="2">
    <source>
        <dbReference type="EMBL" id="MFD2522996.1"/>
    </source>
</evidence>
<dbReference type="InterPro" id="IPR021109">
    <property type="entry name" value="Peptidase_aspartic_dom_sf"/>
</dbReference>
<dbReference type="RefSeq" id="WP_340240156.1">
    <property type="nucleotide sequence ID" value="NZ_JBBEWC010000018.1"/>
</dbReference>
<organism evidence="2 3">
    <name type="scientific">Emticicia soli</name>
    <dbReference type="NCBI Taxonomy" id="2027878"/>
    <lineage>
        <taxon>Bacteria</taxon>
        <taxon>Pseudomonadati</taxon>
        <taxon>Bacteroidota</taxon>
        <taxon>Cytophagia</taxon>
        <taxon>Cytophagales</taxon>
        <taxon>Leadbetterellaceae</taxon>
        <taxon>Emticicia</taxon>
    </lineage>
</organism>
<name>A0ABW5JE05_9BACT</name>
<keyword evidence="1" id="KW-0732">Signal</keyword>